<accession>A0A0H2SCI7</accession>
<keyword evidence="3" id="KW-1185">Reference proteome</keyword>
<dbReference type="EMBL" id="KQ085886">
    <property type="protein sequence ID" value="KLO19433.1"/>
    <property type="molecule type" value="Genomic_DNA"/>
</dbReference>
<dbReference type="PROSITE" id="PS51746">
    <property type="entry name" value="PPM_2"/>
    <property type="match status" value="1"/>
</dbReference>
<evidence type="ECO:0000259" key="1">
    <source>
        <dbReference type="PROSITE" id="PS51746"/>
    </source>
</evidence>
<dbReference type="SUPFAM" id="SSF81606">
    <property type="entry name" value="PP2C-like"/>
    <property type="match status" value="1"/>
</dbReference>
<gene>
    <name evidence="2" type="ORF">SCHPADRAFT_818065</name>
</gene>
<proteinExistence type="predicted"/>
<dbReference type="InParanoid" id="A0A0H2SCI7"/>
<dbReference type="Proteomes" id="UP000053477">
    <property type="component" value="Unassembled WGS sequence"/>
</dbReference>
<dbReference type="CDD" id="cd00143">
    <property type="entry name" value="PP2Cc"/>
    <property type="match status" value="1"/>
</dbReference>
<protein>
    <submittedName>
        <fullName evidence="2">Protein serine/threonine phosphatase 2C</fullName>
    </submittedName>
</protein>
<dbReference type="Gene3D" id="3.60.40.10">
    <property type="entry name" value="PPM-type phosphatase domain"/>
    <property type="match status" value="1"/>
</dbReference>
<dbReference type="Pfam" id="PF00481">
    <property type="entry name" value="PP2C"/>
    <property type="match status" value="1"/>
</dbReference>
<name>A0A0H2SCI7_9AGAM</name>
<dbReference type="GO" id="GO:0004722">
    <property type="term" value="F:protein serine/threonine phosphatase activity"/>
    <property type="evidence" value="ECO:0007669"/>
    <property type="project" value="InterPro"/>
</dbReference>
<dbReference type="OrthoDB" id="420076at2759"/>
<feature type="domain" description="PPM-type phosphatase" evidence="1">
    <location>
        <begin position="82"/>
        <end position="435"/>
    </location>
</feature>
<dbReference type="SMART" id="SM00332">
    <property type="entry name" value="PP2Cc"/>
    <property type="match status" value="1"/>
</dbReference>
<dbReference type="PANTHER" id="PTHR13832:SF792">
    <property type="entry name" value="GM14286P"/>
    <property type="match status" value="1"/>
</dbReference>
<evidence type="ECO:0000313" key="3">
    <source>
        <dbReference type="Proteomes" id="UP000053477"/>
    </source>
</evidence>
<dbReference type="InterPro" id="IPR001932">
    <property type="entry name" value="PPM-type_phosphatase-like_dom"/>
</dbReference>
<dbReference type="AlphaFoldDB" id="A0A0H2SCI7"/>
<dbReference type="InterPro" id="IPR015655">
    <property type="entry name" value="PP2C"/>
</dbReference>
<sequence>MSSSNVIRLPSASPNAGIRALQEVDDFASTDMGWGGEDRWTYRTLTDNQITPEMLRLSQAHGVDGHVDHISFQPCQSYEARSQDRYVVQIWDLPGGQWTFSGVFDGHGSHGTVDYVVQHLPAKVKASLHGALASKTASPASISRLLSDVITEIDNTITHDFLRLFPQRPDDLGRARDKDIAAHLKGQGVGPNSPNILRCMQGSTALLTLVGPSMGHLWVANLGDFLVSKTPTGTYKARRVNDVHNGGNPQEIRRIRMEHPGEPECVINNRVLGFLAPTRAIGDTWMKIPAVYSQKVLHRTKEFWSSGISEVNVDRIKTPPYVSNVPQVYHEQLRSRRSSSSSGDVDVALIICSDGLVDLYEDQDFEEEFILKRWAAKIGEKIAPVSANRATRLNLAAHLLRDAIGGDDLARASANLTVEMEERWMDDTTILVHRFL</sequence>
<evidence type="ECO:0000313" key="2">
    <source>
        <dbReference type="EMBL" id="KLO19433.1"/>
    </source>
</evidence>
<dbReference type="STRING" id="27342.A0A0H2SCI7"/>
<dbReference type="PANTHER" id="PTHR13832">
    <property type="entry name" value="PROTEIN PHOSPHATASE 2C"/>
    <property type="match status" value="1"/>
</dbReference>
<organism evidence="2 3">
    <name type="scientific">Schizopora paradoxa</name>
    <dbReference type="NCBI Taxonomy" id="27342"/>
    <lineage>
        <taxon>Eukaryota</taxon>
        <taxon>Fungi</taxon>
        <taxon>Dikarya</taxon>
        <taxon>Basidiomycota</taxon>
        <taxon>Agaricomycotina</taxon>
        <taxon>Agaricomycetes</taxon>
        <taxon>Hymenochaetales</taxon>
        <taxon>Schizoporaceae</taxon>
        <taxon>Schizopora</taxon>
    </lineage>
</organism>
<dbReference type="InterPro" id="IPR036457">
    <property type="entry name" value="PPM-type-like_dom_sf"/>
</dbReference>
<reference evidence="2 3" key="1">
    <citation type="submission" date="2015-04" db="EMBL/GenBank/DDBJ databases">
        <title>Complete genome sequence of Schizopora paradoxa KUC8140, a cosmopolitan wood degrader in East Asia.</title>
        <authorList>
            <consortium name="DOE Joint Genome Institute"/>
            <person name="Min B."/>
            <person name="Park H."/>
            <person name="Jang Y."/>
            <person name="Kim J.-J."/>
            <person name="Kim K.H."/>
            <person name="Pangilinan J."/>
            <person name="Lipzen A."/>
            <person name="Riley R."/>
            <person name="Grigoriev I.V."/>
            <person name="Spatafora J.W."/>
            <person name="Choi I.-G."/>
        </authorList>
    </citation>
    <scope>NUCLEOTIDE SEQUENCE [LARGE SCALE GENOMIC DNA]</scope>
    <source>
        <strain evidence="2 3">KUC8140</strain>
    </source>
</reference>